<organism evidence="1 2">
    <name type="scientific">Sediminicoccus rosea</name>
    <dbReference type="NCBI Taxonomy" id="1225128"/>
    <lineage>
        <taxon>Bacteria</taxon>
        <taxon>Pseudomonadati</taxon>
        <taxon>Pseudomonadota</taxon>
        <taxon>Alphaproteobacteria</taxon>
        <taxon>Acetobacterales</taxon>
        <taxon>Roseomonadaceae</taxon>
        <taxon>Sediminicoccus</taxon>
    </lineage>
</organism>
<gene>
    <name evidence="1" type="ORF">R9Z33_12305</name>
</gene>
<dbReference type="EMBL" id="CP137852">
    <property type="protein sequence ID" value="WPB87635.1"/>
    <property type="molecule type" value="Genomic_DNA"/>
</dbReference>
<evidence type="ECO:0000313" key="2">
    <source>
        <dbReference type="Proteomes" id="UP001305521"/>
    </source>
</evidence>
<proteinExistence type="predicted"/>
<name>A0ABZ0PQ29_9PROT</name>
<accession>A0ABZ0PQ29</accession>
<protein>
    <submittedName>
        <fullName evidence="1">Uncharacterized protein</fullName>
    </submittedName>
</protein>
<sequence length="93" mass="10185">MARHGTLGKPFTRDELTHLPRETGMIAAGTPASPAVRAASGMARSTLRQDVAPGESLRIAGAFPWATAGRPTTRARWPEGSFWFRERIRLPFP</sequence>
<keyword evidence="2" id="KW-1185">Reference proteome</keyword>
<reference evidence="1 2" key="1">
    <citation type="submission" date="2023-11" db="EMBL/GenBank/DDBJ databases">
        <title>Arctic aerobic anoxygenic photoheterotroph Sediminicoccus rosea KRV36 adapts its photosynthesis to long days of polar summer.</title>
        <authorList>
            <person name="Tomasch J."/>
            <person name="Kopejtka K."/>
            <person name="Bily T."/>
            <person name="Gardiner A.T."/>
            <person name="Gardian Z."/>
            <person name="Shivaramu S."/>
            <person name="Koblizek M."/>
            <person name="Engelhardt F."/>
            <person name="Kaftan D."/>
        </authorList>
    </citation>
    <scope>NUCLEOTIDE SEQUENCE [LARGE SCALE GENOMIC DNA]</scope>
    <source>
        <strain evidence="1 2">R-30</strain>
    </source>
</reference>
<evidence type="ECO:0000313" key="1">
    <source>
        <dbReference type="EMBL" id="WPB87635.1"/>
    </source>
</evidence>
<dbReference type="Proteomes" id="UP001305521">
    <property type="component" value="Chromosome"/>
</dbReference>
<dbReference type="RefSeq" id="WP_318651585.1">
    <property type="nucleotide sequence ID" value="NZ_CP137852.1"/>
</dbReference>